<keyword evidence="2" id="KW-1185">Reference proteome</keyword>
<reference evidence="1 2" key="1">
    <citation type="journal article" date="2014" name="Nat. Commun.">
        <title>Multiple recent horizontal transfers of a large genomic region in cheese making fungi.</title>
        <authorList>
            <person name="Cheeseman K."/>
            <person name="Ropars J."/>
            <person name="Renault P."/>
            <person name="Dupont J."/>
            <person name="Gouzy J."/>
            <person name="Branca A."/>
            <person name="Abraham A.L."/>
            <person name="Ceppi M."/>
            <person name="Conseiller E."/>
            <person name="Debuchy R."/>
            <person name="Malagnac F."/>
            <person name="Goarin A."/>
            <person name="Silar P."/>
            <person name="Lacoste S."/>
            <person name="Sallet E."/>
            <person name="Bensimon A."/>
            <person name="Giraud T."/>
            <person name="Brygoo Y."/>
        </authorList>
    </citation>
    <scope>NUCLEOTIDE SEQUENCE [LARGE SCALE GENOMIC DNA]</scope>
    <source>
        <strain evidence="2">FM 013</strain>
    </source>
</reference>
<gene>
    <name evidence="1" type="ORF">PCAMFM013_S019g000124</name>
</gene>
<proteinExistence type="predicted"/>
<organism evidence="1 2">
    <name type="scientific">Penicillium camemberti (strain FM 013)</name>
    <dbReference type="NCBI Taxonomy" id="1429867"/>
    <lineage>
        <taxon>Eukaryota</taxon>
        <taxon>Fungi</taxon>
        <taxon>Dikarya</taxon>
        <taxon>Ascomycota</taxon>
        <taxon>Pezizomycotina</taxon>
        <taxon>Eurotiomycetes</taxon>
        <taxon>Eurotiomycetidae</taxon>
        <taxon>Eurotiales</taxon>
        <taxon>Aspergillaceae</taxon>
        <taxon>Penicillium</taxon>
    </lineage>
</organism>
<evidence type="ECO:0000313" key="2">
    <source>
        <dbReference type="Proteomes" id="UP000053732"/>
    </source>
</evidence>
<accession>A0A0G4PJV6</accession>
<dbReference type="EMBL" id="HG793152">
    <property type="protein sequence ID" value="CRL26707.1"/>
    <property type="molecule type" value="Genomic_DNA"/>
</dbReference>
<name>A0A0G4PJV6_PENC3</name>
<protein>
    <submittedName>
        <fullName evidence="1">Str. FM013</fullName>
    </submittedName>
</protein>
<dbReference type="Proteomes" id="UP000053732">
    <property type="component" value="Unassembled WGS sequence"/>
</dbReference>
<sequence>MTDLTLNEAESIFHLKKVTPKNEQPGDKWDLEPYNPDTLPHPEDYSEFFAFLQRALDYLELAHDGSTKPEAQVHARLDIILGLVLRFAKEDGRISMLNSVSWGHEYGRLNMPCHARHNSLIGYYLIY</sequence>
<evidence type="ECO:0000313" key="1">
    <source>
        <dbReference type="EMBL" id="CRL26707.1"/>
    </source>
</evidence>
<dbReference type="AlphaFoldDB" id="A0A0G4PJV6"/>